<feature type="non-terminal residue" evidence="2">
    <location>
        <position position="572"/>
    </location>
</feature>
<feature type="compositionally biased region" description="Basic and acidic residues" evidence="1">
    <location>
        <begin position="150"/>
        <end position="177"/>
    </location>
</feature>
<feature type="region of interest" description="Disordered" evidence="1">
    <location>
        <begin position="50"/>
        <end position="70"/>
    </location>
</feature>
<proteinExistence type="predicted"/>
<name>A0ABP0KTN8_9DINO</name>
<sequence length="572" mass="65682">MLRCSVHSVRPVTETERFTYEITTDEDPSQWKSLADILPKREYVDIVDEVPNEEDRELPDLPDEPDNTTYVPIRRAKHKQTFGPDEYVKVHRSSPLGLDSSSSANPKVKHWIPPPPAPDLEYTPSVAPEPGEHEDDLPEAEAGADTTEVSVREKREVNDYDREVERPPKKSKDEESHKKARSSYDLGWIDLLRADVDNEVQDFELYQAFQETEEFLCFELDISFDSKRQRHVDDFHRVGDVNSSEWQAICQRIDAAYQWGSVKRGCYRRAGTDITSVRKPDGLVEIEVDQDSYIETLQDVDIPADRIRADDKLSPSELASCRAALGSLQWLAIQTQPQLCARCNLLLSDLVTNGQLEHAREIQNMITEIRLESYKLRFFKPKDAEHWSDLTFTTMADQSHNNRPGPSCRSGHVTEFILVNWRCWKLKRKAIASNDAEIQAALESEDSNFRMRLLWTEIHGAGHQRPKERHDLVEETEKQARLVKGILCTDSRGGYDAVEMNESPLLGLSNMRAALQAFQLRDNLRRVGVELRWLASDFDLADSLTKRKASCREGLVKFLQTNRWSIAFDPQF</sequence>
<organism evidence="2 3">
    <name type="scientific">Durusdinium trenchii</name>
    <dbReference type="NCBI Taxonomy" id="1381693"/>
    <lineage>
        <taxon>Eukaryota</taxon>
        <taxon>Sar</taxon>
        <taxon>Alveolata</taxon>
        <taxon>Dinophyceae</taxon>
        <taxon>Suessiales</taxon>
        <taxon>Symbiodiniaceae</taxon>
        <taxon>Durusdinium</taxon>
    </lineage>
</organism>
<feature type="compositionally biased region" description="Low complexity" evidence="1">
    <location>
        <begin position="93"/>
        <end position="103"/>
    </location>
</feature>
<feature type="compositionally biased region" description="Acidic residues" evidence="1">
    <location>
        <begin position="50"/>
        <end position="66"/>
    </location>
</feature>
<evidence type="ECO:0000256" key="1">
    <source>
        <dbReference type="SAM" id="MobiDB-lite"/>
    </source>
</evidence>
<feature type="region of interest" description="Disordered" evidence="1">
    <location>
        <begin position="93"/>
        <end position="179"/>
    </location>
</feature>
<gene>
    <name evidence="2" type="ORF">CCMP2556_LOCUS17457</name>
</gene>
<accession>A0ABP0KTN8</accession>
<protein>
    <submittedName>
        <fullName evidence="2">Uncharacterized protein</fullName>
    </submittedName>
</protein>
<keyword evidence="3" id="KW-1185">Reference proteome</keyword>
<reference evidence="2 3" key="1">
    <citation type="submission" date="2024-02" db="EMBL/GenBank/DDBJ databases">
        <authorList>
            <person name="Chen Y."/>
            <person name="Shah S."/>
            <person name="Dougan E. K."/>
            <person name="Thang M."/>
            <person name="Chan C."/>
        </authorList>
    </citation>
    <scope>NUCLEOTIDE SEQUENCE [LARGE SCALE GENOMIC DNA]</scope>
</reference>
<comment type="caution">
    <text evidence="2">The sequence shown here is derived from an EMBL/GenBank/DDBJ whole genome shotgun (WGS) entry which is preliminary data.</text>
</comment>
<evidence type="ECO:0000313" key="3">
    <source>
        <dbReference type="Proteomes" id="UP001642484"/>
    </source>
</evidence>
<evidence type="ECO:0000313" key="2">
    <source>
        <dbReference type="EMBL" id="CAK9029347.1"/>
    </source>
</evidence>
<dbReference type="Proteomes" id="UP001642484">
    <property type="component" value="Unassembled WGS sequence"/>
</dbReference>
<dbReference type="EMBL" id="CAXAMN010009621">
    <property type="protein sequence ID" value="CAK9029347.1"/>
    <property type="molecule type" value="Genomic_DNA"/>
</dbReference>